<evidence type="ECO:0000259" key="3">
    <source>
        <dbReference type="PROSITE" id="PS51371"/>
    </source>
</evidence>
<dbReference type="CDD" id="cd17776">
    <property type="entry name" value="CBS_pair_arch"/>
    <property type="match status" value="1"/>
</dbReference>
<accession>A0A6B0VI07</accession>
<dbReference type="InterPro" id="IPR051257">
    <property type="entry name" value="Diverse_CBS-Domain"/>
</dbReference>
<dbReference type="AlphaFoldDB" id="A0A6B0VI07"/>
<dbReference type="Proteomes" id="UP000434101">
    <property type="component" value="Unassembled WGS sequence"/>
</dbReference>
<dbReference type="InterPro" id="IPR046342">
    <property type="entry name" value="CBS_dom_sf"/>
</dbReference>
<evidence type="ECO:0000313" key="4">
    <source>
        <dbReference type="EMBL" id="MXV60586.1"/>
    </source>
</evidence>
<sequence length="147" mass="16544">MSPQIREVMTEDVISCENTSSLHRVAELMLSHSVGSVVITTDGDPYGIVTEKDLIHAGYQSGKSFAEIPTRAVASHPLETIAPNRSVQLAVKRMQEDRIKKLVVVDGLEVCGIITHQDLLNHYGKLNRELQQTLQERKQRPESSRWR</sequence>
<dbReference type="OrthoDB" id="43333at2157"/>
<organism evidence="4 5">
    <name type="scientific">Natronorubrum halalkaliphilum</name>
    <dbReference type="NCBI Taxonomy" id="2691917"/>
    <lineage>
        <taxon>Archaea</taxon>
        <taxon>Methanobacteriati</taxon>
        <taxon>Methanobacteriota</taxon>
        <taxon>Stenosarchaea group</taxon>
        <taxon>Halobacteria</taxon>
        <taxon>Halobacteriales</taxon>
        <taxon>Natrialbaceae</taxon>
        <taxon>Natronorubrum</taxon>
    </lineage>
</organism>
<dbReference type="Gene3D" id="3.10.580.10">
    <property type="entry name" value="CBS-domain"/>
    <property type="match status" value="1"/>
</dbReference>
<dbReference type="InterPro" id="IPR000644">
    <property type="entry name" value="CBS_dom"/>
</dbReference>
<dbReference type="SUPFAM" id="SSF54631">
    <property type="entry name" value="CBS-domain pair"/>
    <property type="match status" value="1"/>
</dbReference>
<dbReference type="PROSITE" id="PS51371">
    <property type="entry name" value="CBS"/>
    <property type="match status" value="2"/>
</dbReference>
<comment type="caution">
    <text evidence="4">The sequence shown here is derived from an EMBL/GenBank/DDBJ whole genome shotgun (WGS) entry which is preliminary data.</text>
</comment>
<evidence type="ECO:0000256" key="2">
    <source>
        <dbReference type="PROSITE-ProRule" id="PRU00703"/>
    </source>
</evidence>
<protein>
    <submittedName>
        <fullName evidence="4">CBS domain-containing protein</fullName>
    </submittedName>
</protein>
<feature type="domain" description="CBS" evidence="3">
    <location>
        <begin position="9"/>
        <end position="64"/>
    </location>
</feature>
<proteinExistence type="predicted"/>
<dbReference type="PANTHER" id="PTHR43080">
    <property type="entry name" value="CBS DOMAIN-CONTAINING PROTEIN CBSX3, MITOCHONDRIAL"/>
    <property type="match status" value="1"/>
</dbReference>
<dbReference type="SMART" id="SM00116">
    <property type="entry name" value="CBS"/>
    <property type="match status" value="2"/>
</dbReference>
<name>A0A6B0VI07_9EURY</name>
<feature type="domain" description="CBS" evidence="3">
    <location>
        <begin position="74"/>
        <end position="129"/>
    </location>
</feature>
<keyword evidence="1 2" id="KW-0129">CBS domain</keyword>
<keyword evidence="5" id="KW-1185">Reference proteome</keyword>
<dbReference type="Pfam" id="PF00571">
    <property type="entry name" value="CBS"/>
    <property type="match status" value="2"/>
</dbReference>
<evidence type="ECO:0000256" key="1">
    <source>
        <dbReference type="ARBA" id="ARBA00023122"/>
    </source>
</evidence>
<dbReference type="PANTHER" id="PTHR43080:SF2">
    <property type="entry name" value="CBS DOMAIN-CONTAINING PROTEIN"/>
    <property type="match status" value="1"/>
</dbReference>
<evidence type="ECO:0000313" key="5">
    <source>
        <dbReference type="Proteomes" id="UP000434101"/>
    </source>
</evidence>
<gene>
    <name evidence="4" type="ORF">GS429_00570</name>
</gene>
<reference evidence="4 5" key="1">
    <citation type="submission" date="2020-01" db="EMBL/GenBank/DDBJ databases">
        <title>Natronorubrum sp. JWXQ-INN 674 isolated from Inner Mongolia Autonomous Region of China.</title>
        <authorList>
            <person name="Xue Q."/>
        </authorList>
    </citation>
    <scope>NUCLEOTIDE SEQUENCE [LARGE SCALE GENOMIC DNA]</scope>
    <source>
        <strain evidence="4 5">JWXQ-INN-674</strain>
    </source>
</reference>
<dbReference type="EMBL" id="WUYX01000003">
    <property type="protein sequence ID" value="MXV60586.1"/>
    <property type="molecule type" value="Genomic_DNA"/>
</dbReference>